<proteinExistence type="inferred from homology"/>
<feature type="domain" description="Type II/III secretion system secretin-like" evidence="11">
    <location>
        <begin position="373"/>
        <end position="531"/>
    </location>
</feature>
<protein>
    <recommendedName>
        <fullName evidence="9">Type 3 secretion system secretin</fullName>
        <shortName evidence="9">T3SS secretin</shortName>
    </recommendedName>
</protein>
<evidence type="ECO:0000256" key="3">
    <source>
        <dbReference type="ARBA" id="ARBA00022448"/>
    </source>
</evidence>
<dbReference type="HAMAP" id="MF_02219">
    <property type="entry name" value="Type_III_secretin"/>
    <property type="match status" value="1"/>
</dbReference>
<sequence precursor="true">MRKAYRWLPWLLLGLSAPAFAAIPPAWKQTAYAFDAQQTELSSVLEAFAREFGVNLEMDPVEGIVEGRIRADSPQAFLDRLSQQHQFQWFVYNNTLYVSPARDQITERIEVSPDAVDDLKGALTELGLLDSRFGWGVLPDEGVVLVSGPARYVQFIRDYSSNVDKPEEKQDVVVLPLRYANAADRTISYRDEQLTVSGVATILKELLDSRSQGGSGSVFNVLQGAGLGAGASSASSFAGTPSLLGGLADDQLQQTLDRVIAGASGGAQNKGGSAGRSRIRVAADVRNNAVLIYDSPKRTALYENLVRQLDVPRNLIEIDAVIYDIDRDELNELSSNWNVWAGGTNVRGSLLESGSSTLSAENAGRFALAVRTLEAKGAATVISNPSILTLENQPAVIDFSRTEFLTATGERVADIQPITAGTSLQVVPRSMQHNGKTQVQLILDIEDGQIEASLLDGTKPSVRNGSVSTQAVIAERGSLVVGGFHSLQSSDKVSKIPWLSDIPLIGKLLFTSSSRSTNKIERLFILTPRLVGNQIDPARYVESGNPEDIDSAAQRIDRRHGDGQPTRVDIQRAFTQLLSDVQPTGFTPSNEPLFTPATLCAPQQGLVIDADRSQWYGRNAWSIGVVVARNTGDKPLRIDESSCGGRWVLGVSAWPRAWLQPGEQSEVYVAVRNPQSLKSNATLRDSLLKEATR</sequence>
<evidence type="ECO:0000256" key="5">
    <source>
        <dbReference type="ARBA" id="ARBA00022927"/>
    </source>
</evidence>
<evidence type="ECO:0000256" key="7">
    <source>
        <dbReference type="ARBA" id="ARBA00023136"/>
    </source>
</evidence>
<feature type="signal peptide" evidence="9">
    <location>
        <begin position="1"/>
        <end position="21"/>
    </location>
</feature>
<dbReference type="EMBL" id="JAVDVC010000006">
    <property type="protein sequence ID" value="MDR6959528.1"/>
    <property type="molecule type" value="Genomic_DNA"/>
</dbReference>
<keyword evidence="3 9" id="KW-0813">Transport</keyword>
<evidence type="ECO:0000256" key="9">
    <source>
        <dbReference type="HAMAP-Rule" id="MF_02219"/>
    </source>
</evidence>
<evidence type="ECO:0000313" key="14">
    <source>
        <dbReference type="Proteomes" id="UP001252613"/>
    </source>
</evidence>
<dbReference type="InterPro" id="IPR038591">
    <property type="entry name" value="NolW-like_sf"/>
</dbReference>
<dbReference type="GO" id="GO:0009279">
    <property type="term" value="C:cell outer membrane"/>
    <property type="evidence" value="ECO:0007669"/>
    <property type="project" value="UniProtKB-SubCell"/>
</dbReference>
<gene>
    <name evidence="9" type="primary">sctC</name>
    <name evidence="13" type="ORF">J2W43_003525</name>
</gene>
<evidence type="ECO:0000256" key="4">
    <source>
        <dbReference type="ARBA" id="ARBA00022729"/>
    </source>
</evidence>
<evidence type="ECO:0000259" key="11">
    <source>
        <dbReference type="Pfam" id="PF00263"/>
    </source>
</evidence>
<keyword evidence="7 9" id="KW-0472">Membrane</keyword>
<keyword evidence="6 9" id="KW-0811">Translocation</keyword>
<dbReference type="NCBIfam" id="TIGR02516">
    <property type="entry name" value="type_III_yscC"/>
    <property type="match status" value="1"/>
</dbReference>
<organism evidence="13 14">
    <name type="scientific">Pseudomonas brassicacearum</name>
    <dbReference type="NCBI Taxonomy" id="930166"/>
    <lineage>
        <taxon>Bacteria</taxon>
        <taxon>Pseudomonadati</taxon>
        <taxon>Pseudomonadota</taxon>
        <taxon>Gammaproteobacteria</taxon>
        <taxon>Pseudomonadales</taxon>
        <taxon>Pseudomonadaceae</taxon>
        <taxon>Pseudomonas</taxon>
    </lineage>
</organism>
<keyword evidence="8 9" id="KW-0998">Cell outer membrane</keyword>
<feature type="chain" id="PRO_5043068266" description="Type 3 secretion system secretin" evidence="9">
    <location>
        <begin position="22"/>
        <end position="693"/>
    </location>
</feature>
<dbReference type="PROSITE" id="PS00875">
    <property type="entry name" value="T2SP_D"/>
    <property type="match status" value="1"/>
</dbReference>
<keyword evidence="5 9" id="KW-0653">Protein transport</keyword>
<evidence type="ECO:0000256" key="2">
    <source>
        <dbReference type="ARBA" id="ARBA00007032"/>
    </source>
</evidence>
<dbReference type="GO" id="GO:0030257">
    <property type="term" value="C:type III protein secretion system complex"/>
    <property type="evidence" value="ECO:0007669"/>
    <property type="project" value="UniProtKB-UniRule"/>
</dbReference>
<dbReference type="InterPro" id="IPR004845">
    <property type="entry name" value="T2SS_GspD_CS"/>
</dbReference>
<dbReference type="AlphaFoldDB" id="A0AAW8MDW3"/>
<feature type="domain" description="NolW-like" evidence="12">
    <location>
        <begin position="107"/>
        <end position="168"/>
    </location>
</feature>
<comment type="function">
    <text evidence="9">Component of the type III secretion system (T3SS), also called injectisome, which is used to inject bacterial effector proteins into eukaryotic host cells. Forms a ring-shaped multimeric structure with an apparent central pore in the outer membrane.</text>
</comment>
<dbReference type="InterPro" id="IPR003522">
    <property type="entry name" value="T3SS_OM_pore_YscC"/>
</dbReference>
<evidence type="ECO:0000256" key="6">
    <source>
        <dbReference type="ARBA" id="ARBA00023010"/>
    </source>
</evidence>
<comment type="caution">
    <text evidence="13">The sequence shown here is derived from an EMBL/GenBank/DDBJ whole genome shotgun (WGS) entry which is preliminary data.</text>
</comment>
<dbReference type="GO" id="GO:0030254">
    <property type="term" value="P:protein secretion by the type III secretion system"/>
    <property type="evidence" value="ECO:0007669"/>
    <property type="project" value="UniProtKB-UniRule"/>
</dbReference>
<keyword evidence="4 9" id="KW-0732">Signal</keyword>
<reference evidence="13" key="1">
    <citation type="submission" date="2023-07" db="EMBL/GenBank/DDBJ databases">
        <title>Sorghum-associated microbial communities from plants grown in Nebraska, USA.</title>
        <authorList>
            <person name="Schachtman D."/>
        </authorList>
    </citation>
    <scope>NUCLEOTIDE SEQUENCE</scope>
    <source>
        <strain evidence="13">3432</strain>
    </source>
</reference>
<dbReference type="PRINTS" id="PR01337">
    <property type="entry name" value="TYPE3OMGPROT"/>
</dbReference>
<evidence type="ECO:0000313" key="13">
    <source>
        <dbReference type="EMBL" id="MDR6959528.1"/>
    </source>
</evidence>
<evidence type="ECO:0000256" key="1">
    <source>
        <dbReference type="ARBA" id="ARBA00004442"/>
    </source>
</evidence>
<dbReference type="InterPro" id="IPR005644">
    <property type="entry name" value="NolW-like"/>
</dbReference>
<evidence type="ECO:0000256" key="10">
    <source>
        <dbReference type="RuleBase" id="RU004004"/>
    </source>
</evidence>
<evidence type="ECO:0000259" key="12">
    <source>
        <dbReference type="Pfam" id="PF03958"/>
    </source>
</evidence>
<dbReference type="Gene3D" id="3.30.1370.120">
    <property type="match status" value="2"/>
</dbReference>
<feature type="domain" description="NolW-like" evidence="12">
    <location>
        <begin position="172"/>
        <end position="313"/>
    </location>
</feature>
<dbReference type="InterPro" id="IPR050810">
    <property type="entry name" value="Bact_Secretion_Sys_Channel"/>
</dbReference>
<comment type="subcellular location">
    <subcellularLocation>
        <location evidence="1 9 10">Cell outer membrane</location>
    </subcellularLocation>
</comment>
<evidence type="ECO:0000256" key="8">
    <source>
        <dbReference type="ARBA" id="ARBA00023237"/>
    </source>
</evidence>
<dbReference type="Pfam" id="PF00263">
    <property type="entry name" value="Secretin"/>
    <property type="match status" value="1"/>
</dbReference>
<dbReference type="InterPro" id="IPR004846">
    <property type="entry name" value="T2SS/T3SS_dom"/>
</dbReference>
<comment type="subunit">
    <text evidence="9">The core secretion machinery of the T3SS is composed of approximately 20 different proteins, including cytoplasmic components, a base, an export apparatus and a needle. This subunit is part of the base, which anchors the injectisome in the bacterial cell envelope. Forms a stable homooligomeric complex.</text>
</comment>
<dbReference type="Pfam" id="PF03958">
    <property type="entry name" value="Secretin_N"/>
    <property type="match status" value="2"/>
</dbReference>
<dbReference type="PANTHER" id="PTHR30332:SF5">
    <property type="entry name" value="SPI-1 TYPE 3 SECRETION SYSTEM SECRETIN"/>
    <property type="match status" value="1"/>
</dbReference>
<dbReference type="GO" id="GO:0015627">
    <property type="term" value="C:type II protein secretion system complex"/>
    <property type="evidence" value="ECO:0007669"/>
    <property type="project" value="TreeGrafter"/>
</dbReference>
<dbReference type="Gene3D" id="3.55.50.30">
    <property type="match status" value="1"/>
</dbReference>
<comment type="similarity">
    <text evidence="2 9">Belongs to the bacterial secretin family. T3SS SctC subfamily.</text>
</comment>
<name>A0AAW8MDW3_9PSED</name>
<accession>A0AAW8MDW3</accession>
<dbReference type="Proteomes" id="UP001252613">
    <property type="component" value="Unassembled WGS sequence"/>
</dbReference>
<dbReference type="PANTHER" id="PTHR30332">
    <property type="entry name" value="PROBABLE GENERAL SECRETION PATHWAY PROTEIN D"/>
    <property type="match status" value="1"/>
</dbReference>
<dbReference type="RefSeq" id="WP_310362873.1">
    <property type="nucleotide sequence ID" value="NZ_JAVDVC010000006.1"/>
</dbReference>